<protein>
    <submittedName>
        <fullName evidence="2">Uncharacterized protein</fullName>
    </submittedName>
</protein>
<dbReference type="RefSeq" id="WP_125682168.1">
    <property type="nucleotide sequence ID" value="NZ_JBHSSK010000018.1"/>
</dbReference>
<accession>A0ABW1SS33</accession>
<evidence type="ECO:0000313" key="2">
    <source>
        <dbReference type="EMBL" id="MFC6206985.1"/>
    </source>
</evidence>
<organism evidence="2 3">
    <name type="scientific">Levilactobacillus tongjiangensis</name>
    <dbReference type="NCBI Taxonomy" id="2486023"/>
    <lineage>
        <taxon>Bacteria</taxon>
        <taxon>Bacillati</taxon>
        <taxon>Bacillota</taxon>
        <taxon>Bacilli</taxon>
        <taxon>Lactobacillales</taxon>
        <taxon>Lactobacillaceae</taxon>
        <taxon>Levilactobacillus</taxon>
    </lineage>
</organism>
<evidence type="ECO:0000256" key="1">
    <source>
        <dbReference type="SAM" id="MobiDB-lite"/>
    </source>
</evidence>
<sequence>MTEEDTVWLHQAIQKLASRQAKFTDRAFWLALDEVVREQDQRHDQLGGEVDGRTWSPDRW</sequence>
<dbReference type="EMBL" id="JBHSSK010000018">
    <property type="protein sequence ID" value="MFC6206985.1"/>
    <property type="molecule type" value="Genomic_DNA"/>
</dbReference>
<reference evidence="3" key="1">
    <citation type="journal article" date="2019" name="Int. J. Syst. Evol. Microbiol.">
        <title>The Global Catalogue of Microorganisms (GCM) 10K type strain sequencing project: providing services to taxonomists for standard genome sequencing and annotation.</title>
        <authorList>
            <consortium name="The Broad Institute Genomics Platform"/>
            <consortium name="The Broad Institute Genome Sequencing Center for Infectious Disease"/>
            <person name="Wu L."/>
            <person name="Ma J."/>
        </authorList>
    </citation>
    <scope>NUCLEOTIDE SEQUENCE [LARGE SCALE GENOMIC DNA]</scope>
    <source>
        <strain evidence="3">CCM 8905</strain>
    </source>
</reference>
<dbReference type="Proteomes" id="UP001596254">
    <property type="component" value="Unassembled WGS sequence"/>
</dbReference>
<proteinExistence type="predicted"/>
<evidence type="ECO:0000313" key="3">
    <source>
        <dbReference type="Proteomes" id="UP001596254"/>
    </source>
</evidence>
<feature type="region of interest" description="Disordered" evidence="1">
    <location>
        <begin position="40"/>
        <end position="60"/>
    </location>
</feature>
<name>A0ABW1SS33_9LACO</name>
<gene>
    <name evidence="2" type="ORF">ACFP1G_05760</name>
</gene>
<comment type="caution">
    <text evidence="2">The sequence shown here is derived from an EMBL/GenBank/DDBJ whole genome shotgun (WGS) entry which is preliminary data.</text>
</comment>
<keyword evidence="3" id="KW-1185">Reference proteome</keyword>